<feature type="transmembrane region" description="Helical" evidence="1">
    <location>
        <begin position="97"/>
        <end position="114"/>
    </location>
</feature>
<evidence type="ECO:0000256" key="1">
    <source>
        <dbReference type="SAM" id="Phobius"/>
    </source>
</evidence>
<keyword evidence="1" id="KW-1133">Transmembrane helix</keyword>
<sequence length="226" mass="26216">MKDFWRNDYDRICWENEKRLDGVSGKNRVALIRMFWYVAAFPVSLFQLEVVKKDLIGLASEADMEKISLEEKLGVPEEEFCKALIEEGKTSRSVEKLLLIARDAILALFIFYTFDFVFNGFSNQTGLEIDVVFFAVFCEIGREVLRAVARRRSGYQDSKKKSRIVFLCYAIIVLFYVGWISIGMKGIAFFPGHGWLIFVILLAAAAGIWFINCRYWNRCSAQYDWK</sequence>
<name>A0A9D2VYY8_9FIRM</name>
<protein>
    <submittedName>
        <fullName evidence="2">Uncharacterized protein</fullName>
    </submittedName>
</protein>
<dbReference type="Proteomes" id="UP000813420">
    <property type="component" value="Unassembled WGS sequence"/>
</dbReference>
<dbReference type="EMBL" id="DYXE01000075">
    <property type="protein sequence ID" value="HJH50276.1"/>
    <property type="molecule type" value="Genomic_DNA"/>
</dbReference>
<comment type="caution">
    <text evidence="2">The sequence shown here is derived from an EMBL/GenBank/DDBJ whole genome shotgun (WGS) entry which is preliminary data.</text>
</comment>
<proteinExistence type="predicted"/>
<dbReference type="OrthoDB" id="1655249at2"/>
<reference evidence="2" key="2">
    <citation type="submission" date="2021-09" db="EMBL/GenBank/DDBJ databases">
        <authorList>
            <person name="Gilroy R."/>
        </authorList>
    </citation>
    <scope>NUCLEOTIDE SEQUENCE</scope>
    <source>
        <strain evidence="2">USAMLcec4-12693</strain>
    </source>
</reference>
<organism evidence="2 3">
    <name type="scientific">Merdimonas faecis</name>
    <dbReference type="NCBI Taxonomy" id="1653435"/>
    <lineage>
        <taxon>Bacteria</taxon>
        <taxon>Bacillati</taxon>
        <taxon>Bacillota</taxon>
        <taxon>Clostridia</taxon>
        <taxon>Lachnospirales</taxon>
        <taxon>Lachnospiraceae</taxon>
        <taxon>Merdimonas</taxon>
    </lineage>
</organism>
<reference evidence="2" key="1">
    <citation type="journal article" date="2021" name="PeerJ">
        <title>Extensive microbial diversity within the chicken gut microbiome revealed by metagenomics and culture.</title>
        <authorList>
            <person name="Gilroy R."/>
            <person name="Ravi A."/>
            <person name="Getino M."/>
            <person name="Pursley I."/>
            <person name="Horton D.L."/>
            <person name="Alikhan N.F."/>
            <person name="Baker D."/>
            <person name="Gharbi K."/>
            <person name="Hall N."/>
            <person name="Watson M."/>
            <person name="Adriaenssens E.M."/>
            <person name="Foster-Nyarko E."/>
            <person name="Jarju S."/>
            <person name="Secka A."/>
            <person name="Antonio M."/>
            <person name="Oren A."/>
            <person name="Chaudhuri R.R."/>
            <person name="La Ragione R."/>
            <person name="Hildebrand F."/>
            <person name="Pallen M.J."/>
        </authorList>
    </citation>
    <scope>NUCLEOTIDE SEQUENCE</scope>
    <source>
        <strain evidence="2">USAMLcec4-12693</strain>
    </source>
</reference>
<dbReference type="AlphaFoldDB" id="A0A9D2VYY8"/>
<gene>
    <name evidence="2" type="ORF">K8V39_08435</name>
</gene>
<evidence type="ECO:0000313" key="2">
    <source>
        <dbReference type="EMBL" id="HJH50276.1"/>
    </source>
</evidence>
<feature type="transmembrane region" description="Helical" evidence="1">
    <location>
        <begin position="166"/>
        <end position="189"/>
    </location>
</feature>
<evidence type="ECO:0000313" key="3">
    <source>
        <dbReference type="Proteomes" id="UP000813420"/>
    </source>
</evidence>
<keyword evidence="1" id="KW-0812">Transmembrane</keyword>
<dbReference type="SUPFAM" id="SSF158560">
    <property type="entry name" value="BH3980-like"/>
    <property type="match status" value="1"/>
</dbReference>
<keyword evidence="1" id="KW-0472">Membrane</keyword>
<feature type="transmembrane region" description="Helical" evidence="1">
    <location>
        <begin position="30"/>
        <end position="48"/>
    </location>
</feature>
<accession>A0A9D2VYY8</accession>
<dbReference type="RefSeq" id="WP_070088246.1">
    <property type="nucleotide sequence ID" value="NZ_CABMJS010000010.1"/>
</dbReference>
<feature type="transmembrane region" description="Helical" evidence="1">
    <location>
        <begin position="195"/>
        <end position="216"/>
    </location>
</feature>